<feature type="domain" description="ATP-grasp fold PylC-type" evidence="2">
    <location>
        <begin position="135"/>
        <end position="275"/>
    </location>
</feature>
<keyword evidence="4" id="KW-1185">Reference proteome</keyword>
<proteinExistence type="predicted"/>
<evidence type="ECO:0000259" key="2">
    <source>
        <dbReference type="Pfam" id="PF02655"/>
    </source>
</evidence>
<dbReference type="InterPro" id="IPR003806">
    <property type="entry name" value="ATP-grasp_PylC-type"/>
</dbReference>
<sequence>MQTPGQIQNSQSPRTADFDRSRRGPVVLVGASVRAAAESARIAGFSPIAVDHYGDRETLAAARRWYQLDDFLDSRDSRPLDRIVPERAPIALVGGLERGYGWIGPTQRSFWGVSPEQFLTCDRPEFLRDLAARAAVRLPETRCAGAASPGWLVKRRGSSGGLGVSYGEGVGEIPAGAILQRPVRGRVCGASFFGLGDRAKLLGVCRLLKKRIGPYPFVFAGALGPIPLNVALVNALGRLGDAFCCLSPLVGPFNIDVVLRHDTVTLLEVNPRWSASMELVERAWGATLNEPCSMFDGSADWIRRVEQIALDHAGVFPSDHTFLKRVLFARTDRRVDATDFDRQPSDDRWVWKDVPRRPTDVRRHEPLATLIAPLERMSLQQAFRVMV</sequence>
<evidence type="ECO:0000256" key="1">
    <source>
        <dbReference type="SAM" id="MobiDB-lite"/>
    </source>
</evidence>
<feature type="compositionally biased region" description="Polar residues" evidence="1">
    <location>
        <begin position="1"/>
        <end position="14"/>
    </location>
</feature>
<dbReference type="EMBL" id="CP036432">
    <property type="protein sequence ID" value="QDV84672.1"/>
    <property type="molecule type" value="Genomic_DNA"/>
</dbReference>
<evidence type="ECO:0000313" key="3">
    <source>
        <dbReference type="EMBL" id="QDV84672.1"/>
    </source>
</evidence>
<accession>A0ABX5XSE2</accession>
<organism evidence="3 4">
    <name type="scientific">Stieleria magnilauensis</name>
    <dbReference type="NCBI Taxonomy" id="2527963"/>
    <lineage>
        <taxon>Bacteria</taxon>
        <taxon>Pseudomonadati</taxon>
        <taxon>Planctomycetota</taxon>
        <taxon>Planctomycetia</taxon>
        <taxon>Pirellulales</taxon>
        <taxon>Pirellulaceae</taxon>
        <taxon>Stieleria</taxon>
    </lineage>
</organism>
<reference evidence="3 4" key="1">
    <citation type="submission" date="2019-02" db="EMBL/GenBank/DDBJ databases">
        <title>Deep-cultivation of Planctomycetes and their phenomic and genomic characterization uncovers novel biology.</title>
        <authorList>
            <person name="Wiegand S."/>
            <person name="Jogler M."/>
            <person name="Boedeker C."/>
            <person name="Pinto D."/>
            <person name="Vollmers J."/>
            <person name="Rivas-Marin E."/>
            <person name="Kohn T."/>
            <person name="Peeters S.H."/>
            <person name="Heuer A."/>
            <person name="Rast P."/>
            <person name="Oberbeckmann S."/>
            <person name="Bunk B."/>
            <person name="Jeske O."/>
            <person name="Meyerdierks A."/>
            <person name="Storesund J.E."/>
            <person name="Kallscheuer N."/>
            <person name="Luecker S."/>
            <person name="Lage O.M."/>
            <person name="Pohl T."/>
            <person name="Merkel B.J."/>
            <person name="Hornburger P."/>
            <person name="Mueller R.-W."/>
            <person name="Bruemmer F."/>
            <person name="Labrenz M."/>
            <person name="Spormann A.M."/>
            <person name="Op den Camp H."/>
            <person name="Overmann J."/>
            <person name="Amann R."/>
            <person name="Jetten M.S.M."/>
            <person name="Mascher T."/>
            <person name="Medema M.H."/>
            <person name="Devos D.P."/>
            <person name="Kaster A.-K."/>
            <person name="Ovreas L."/>
            <person name="Rohde M."/>
            <person name="Galperin M.Y."/>
            <person name="Jogler C."/>
        </authorList>
    </citation>
    <scope>NUCLEOTIDE SEQUENCE [LARGE SCALE GENOMIC DNA]</scope>
    <source>
        <strain evidence="3 4">TBK1r</strain>
    </source>
</reference>
<feature type="region of interest" description="Disordered" evidence="1">
    <location>
        <begin position="1"/>
        <end position="21"/>
    </location>
</feature>
<gene>
    <name evidence="3" type="ORF">TBK1r_36240</name>
</gene>
<dbReference type="Proteomes" id="UP000318081">
    <property type="component" value="Chromosome"/>
</dbReference>
<protein>
    <submittedName>
        <fullName evidence="3">ATP-grasp domain protein</fullName>
    </submittedName>
</protein>
<dbReference type="Pfam" id="PF02655">
    <property type="entry name" value="ATP-grasp_3"/>
    <property type="match status" value="1"/>
</dbReference>
<name>A0ABX5XSE2_9BACT</name>
<evidence type="ECO:0000313" key="4">
    <source>
        <dbReference type="Proteomes" id="UP000318081"/>
    </source>
</evidence>
<dbReference type="Gene3D" id="3.30.470.20">
    <property type="entry name" value="ATP-grasp fold, B domain"/>
    <property type="match status" value="1"/>
</dbReference>
<dbReference type="SUPFAM" id="SSF56059">
    <property type="entry name" value="Glutathione synthetase ATP-binding domain-like"/>
    <property type="match status" value="1"/>
</dbReference>